<dbReference type="OrthoDB" id="9776368at2"/>
<dbReference type="Proteomes" id="UP000195781">
    <property type="component" value="Unassembled WGS sequence"/>
</dbReference>
<evidence type="ECO:0000313" key="2">
    <source>
        <dbReference type="Proteomes" id="UP000195781"/>
    </source>
</evidence>
<gene>
    <name evidence="1" type="ORF">B5G02_06205</name>
</gene>
<dbReference type="GO" id="GO:0004713">
    <property type="term" value="F:protein tyrosine kinase activity"/>
    <property type="evidence" value="ECO:0007669"/>
    <property type="project" value="TreeGrafter"/>
</dbReference>
<evidence type="ECO:0008006" key="3">
    <source>
        <dbReference type="Google" id="ProtNLM"/>
    </source>
</evidence>
<dbReference type="SFLD" id="SFLDG01129">
    <property type="entry name" value="C1.5:_HAD__Beta-PGM__Phosphata"/>
    <property type="match status" value="1"/>
</dbReference>
<organism evidence="1 2">
    <name type="scientific">[Collinsella] massiliensis</name>
    <dbReference type="NCBI Taxonomy" id="1232426"/>
    <lineage>
        <taxon>Bacteria</taxon>
        <taxon>Bacillati</taxon>
        <taxon>Actinomycetota</taxon>
        <taxon>Coriobacteriia</taxon>
        <taxon>Coriobacteriales</taxon>
        <taxon>Coriobacteriaceae</taxon>
        <taxon>Enorma</taxon>
    </lineage>
</organism>
<dbReference type="InterPro" id="IPR023214">
    <property type="entry name" value="HAD_sf"/>
</dbReference>
<dbReference type="EMBL" id="NFIE01000012">
    <property type="protein sequence ID" value="OUN88505.1"/>
    <property type="molecule type" value="Genomic_DNA"/>
</dbReference>
<reference evidence="2" key="1">
    <citation type="submission" date="2017-04" db="EMBL/GenBank/DDBJ databases">
        <title>Function of individual gut microbiota members based on whole genome sequencing of pure cultures obtained from chicken caecum.</title>
        <authorList>
            <person name="Medvecky M."/>
            <person name="Cejkova D."/>
            <person name="Polansky O."/>
            <person name="Karasova D."/>
            <person name="Kubasova T."/>
            <person name="Cizek A."/>
            <person name="Rychlik I."/>
        </authorList>
    </citation>
    <scope>NUCLEOTIDE SEQUENCE [LARGE SCALE GENOMIC DNA]</scope>
    <source>
        <strain evidence="2">An5</strain>
    </source>
</reference>
<dbReference type="Gene3D" id="3.40.50.1000">
    <property type="entry name" value="HAD superfamily/HAD-like"/>
    <property type="match status" value="1"/>
</dbReference>
<accession>A0A1Y3XSP5</accession>
<comment type="caution">
    <text evidence="1">The sequence shown here is derived from an EMBL/GenBank/DDBJ whole genome shotgun (WGS) entry which is preliminary data.</text>
</comment>
<dbReference type="Pfam" id="PF13419">
    <property type="entry name" value="HAD_2"/>
    <property type="match status" value="1"/>
</dbReference>
<dbReference type="InterPro" id="IPR041492">
    <property type="entry name" value="HAD_2"/>
</dbReference>
<dbReference type="InterPro" id="IPR050155">
    <property type="entry name" value="HAD-like_hydrolase_sf"/>
</dbReference>
<dbReference type="SFLD" id="SFLDS00003">
    <property type="entry name" value="Haloacid_Dehalogenase"/>
    <property type="match status" value="1"/>
</dbReference>
<name>A0A1Y3XSP5_9ACTN</name>
<sequence length="226" mass="23858">MAQGSEGRFDRPVVLFDFDGTLADTGPAVKRAAEYTLRTHGFSLDAVGDLQLLIGPPIVDGFMEVAHLTREEAEGLVETYRAAFAQMTRPEDYPVFPGMAELVAALSAAGRTVGVATSRLQGSAEQMISSLPLPPFDAIVGRIDGVRHTKEACVRACLERLGAAPGDAVLVGDRRFDVEGAHAVGLPCIGIYRDEDARAELERAGADALCTDADELAALLGCSLTA</sequence>
<dbReference type="SUPFAM" id="SSF56784">
    <property type="entry name" value="HAD-like"/>
    <property type="match status" value="1"/>
</dbReference>
<proteinExistence type="predicted"/>
<evidence type="ECO:0000313" key="1">
    <source>
        <dbReference type="EMBL" id="OUN88505.1"/>
    </source>
</evidence>
<dbReference type="AlphaFoldDB" id="A0A1Y3XSP5"/>
<protein>
    <recommendedName>
        <fullName evidence="3">Haloacid dehalogenase</fullName>
    </recommendedName>
</protein>
<dbReference type="PANTHER" id="PTHR43434">
    <property type="entry name" value="PHOSPHOGLYCOLATE PHOSPHATASE"/>
    <property type="match status" value="1"/>
</dbReference>
<dbReference type="Gene3D" id="1.10.150.240">
    <property type="entry name" value="Putative phosphatase, domain 2"/>
    <property type="match status" value="1"/>
</dbReference>
<dbReference type="InterPro" id="IPR036412">
    <property type="entry name" value="HAD-like_sf"/>
</dbReference>
<dbReference type="InterPro" id="IPR023198">
    <property type="entry name" value="PGP-like_dom2"/>
</dbReference>
<keyword evidence="2" id="KW-1185">Reference proteome</keyword>
<dbReference type="RefSeq" id="WP_094335602.1">
    <property type="nucleotide sequence ID" value="NZ_NFIE01000012.1"/>
</dbReference>
<dbReference type="PANTHER" id="PTHR43434:SF20">
    <property type="entry name" value="5'-NUCLEOTIDASE"/>
    <property type="match status" value="1"/>
</dbReference>
<dbReference type="GO" id="GO:0005829">
    <property type="term" value="C:cytosol"/>
    <property type="evidence" value="ECO:0007669"/>
    <property type="project" value="TreeGrafter"/>
</dbReference>